<dbReference type="RefSeq" id="WP_227590223.1">
    <property type="nucleotide sequence ID" value="NZ_CP006842.1"/>
</dbReference>
<dbReference type="Pfam" id="PF01478">
    <property type="entry name" value="Peptidase_A24"/>
    <property type="match status" value="1"/>
</dbReference>
<gene>
    <name evidence="3" type="ORF">CGLY_08275</name>
</gene>
<keyword evidence="1" id="KW-1133">Transmembrane helix</keyword>
<feature type="transmembrane region" description="Helical" evidence="1">
    <location>
        <begin position="81"/>
        <end position="114"/>
    </location>
</feature>
<dbReference type="Proteomes" id="UP000023703">
    <property type="component" value="Chromosome"/>
</dbReference>
<keyword evidence="1" id="KW-0472">Membrane</keyword>
<dbReference type="EMBL" id="CP006842">
    <property type="protein sequence ID" value="AHW64100.1"/>
    <property type="molecule type" value="Genomic_DNA"/>
</dbReference>
<feature type="transmembrane region" description="Helical" evidence="1">
    <location>
        <begin position="126"/>
        <end position="143"/>
    </location>
</feature>
<dbReference type="GO" id="GO:0016020">
    <property type="term" value="C:membrane"/>
    <property type="evidence" value="ECO:0007669"/>
    <property type="project" value="InterPro"/>
</dbReference>
<keyword evidence="4" id="KW-1185">Reference proteome</keyword>
<reference evidence="3 4" key="1">
    <citation type="journal article" date="2015" name="Int. J. Syst. Evol. Microbiol.">
        <title>Revisiting Corynebacterium glyciniphilum (ex Kubota et al., 1972) sp. nov., nom. rev., isolated from putrefied banana.</title>
        <authorList>
            <person name="Al-Dilaimi A."/>
            <person name="Bednarz H."/>
            <person name="Lomker A."/>
            <person name="Niehaus K."/>
            <person name="Kalinowski J."/>
            <person name="Ruckert C."/>
        </authorList>
    </citation>
    <scope>NUCLEOTIDE SEQUENCE [LARGE SCALE GENOMIC DNA]</scope>
    <source>
        <strain evidence="3">AJ 3170</strain>
    </source>
</reference>
<proteinExistence type="predicted"/>
<accession>X5E9J3</accession>
<evidence type="ECO:0000259" key="2">
    <source>
        <dbReference type="Pfam" id="PF01478"/>
    </source>
</evidence>
<dbReference type="KEGG" id="cgy:CGLY_08275"/>
<name>X5E9J3_9CORY</name>
<evidence type="ECO:0000256" key="1">
    <source>
        <dbReference type="SAM" id="Phobius"/>
    </source>
</evidence>
<dbReference type="GO" id="GO:0004190">
    <property type="term" value="F:aspartic-type endopeptidase activity"/>
    <property type="evidence" value="ECO:0007669"/>
    <property type="project" value="InterPro"/>
</dbReference>
<feature type="transmembrane region" description="Helical" evidence="1">
    <location>
        <begin position="37"/>
        <end position="60"/>
    </location>
</feature>
<sequence length="144" mass="14512">MGVIGGLIVLAWAGTLIVQDIRFRRLPDRLTLPAVPVAWAGVLLLGYGWAVLGGIAWFLLCVLPGLFSPRLRAGGGDAKLALSLGAVATAVGGTVGLAVTVAVASAVTLLFALIPPVRTSALPHGPGMLVATAVVTGVINSGVW</sequence>
<dbReference type="InterPro" id="IPR000045">
    <property type="entry name" value="Prepilin_IV_endopep_pep"/>
</dbReference>
<keyword evidence="1" id="KW-0812">Transmembrane</keyword>
<organism evidence="3 4">
    <name type="scientific">Corynebacterium glyciniphilum AJ 3170</name>
    <dbReference type="NCBI Taxonomy" id="1404245"/>
    <lineage>
        <taxon>Bacteria</taxon>
        <taxon>Bacillati</taxon>
        <taxon>Actinomycetota</taxon>
        <taxon>Actinomycetes</taxon>
        <taxon>Mycobacteriales</taxon>
        <taxon>Corynebacteriaceae</taxon>
        <taxon>Corynebacterium</taxon>
    </lineage>
</organism>
<dbReference type="Gene3D" id="1.20.120.1220">
    <property type="match status" value="1"/>
</dbReference>
<evidence type="ECO:0000313" key="3">
    <source>
        <dbReference type="EMBL" id="AHW64100.1"/>
    </source>
</evidence>
<protein>
    <submittedName>
        <fullName evidence="3">Putative membrane protein</fullName>
    </submittedName>
</protein>
<dbReference type="STRING" id="1404245.CGLY_08275"/>
<dbReference type="HOGENOM" id="CLU_057101_11_1_11"/>
<dbReference type="AlphaFoldDB" id="X5E9J3"/>
<feature type="domain" description="Prepilin type IV endopeptidase peptidase" evidence="2">
    <location>
        <begin position="7"/>
        <end position="112"/>
    </location>
</feature>
<evidence type="ECO:0000313" key="4">
    <source>
        <dbReference type="Proteomes" id="UP000023703"/>
    </source>
</evidence>